<evidence type="ECO:0000313" key="1">
    <source>
        <dbReference type="EMBL" id="GAO14961.1"/>
    </source>
</evidence>
<dbReference type="InterPro" id="IPR013950">
    <property type="entry name" value="Mis14/Nsl1"/>
</dbReference>
<protein>
    <recommendedName>
        <fullName evidence="5">Kinetochore protein mis14</fullName>
    </recommendedName>
</protein>
<dbReference type="Pfam" id="PF08641">
    <property type="entry name" value="Mis14"/>
    <property type="match status" value="1"/>
</dbReference>
<sequence length="224" mass="23818">MDSSIVSQVQRKIELQSPEDLAYLVANVRHAAAARVNEAFPQADRHDELRNQIEAQVNQYIEQTFALALPNLSINGLPVSPAHLAGAAGGGAEAEAVAYEPFDGRKRQRVADLVAREEKLLEEVAALKRSVPAAAAAQQARLVGEGVARDEEQAERRKALLARRAAGAGAAALSVAALDRQAAVEGAFAAAVDALQRLKRDMPAVVARMERARVAAEYVVGDGK</sequence>
<organism evidence="1 4">
    <name type="scientific">Ustilaginoidea virens</name>
    <name type="common">Rice false smut fungus</name>
    <name type="synonym">Villosiclava virens</name>
    <dbReference type="NCBI Taxonomy" id="1159556"/>
    <lineage>
        <taxon>Eukaryota</taxon>
        <taxon>Fungi</taxon>
        <taxon>Dikarya</taxon>
        <taxon>Ascomycota</taxon>
        <taxon>Pezizomycotina</taxon>
        <taxon>Sordariomycetes</taxon>
        <taxon>Hypocreomycetidae</taxon>
        <taxon>Hypocreales</taxon>
        <taxon>Clavicipitaceae</taxon>
        <taxon>Ustilaginoidea</taxon>
    </lineage>
</organism>
<reference evidence="4" key="2">
    <citation type="journal article" date="2016" name="Genome Announc.">
        <title>Genome sequence of Ustilaginoidea virens IPU010, a rice pathogenic fungus causing false smut.</title>
        <authorList>
            <person name="Kumagai T."/>
            <person name="Ishii T."/>
            <person name="Terai G."/>
            <person name="Umemura M."/>
            <person name="Machida M."/>
            <person name="Asai K."/>
        </authorList>
    </citation>
    <scope>NUCLEOTIDE SEQUENCE [LARGE SCALE GENOMIC DNA]</scope>
    <source>
        <strain evidence="4">IPU010</strain>
    </source>
</reference>
<dbReference type="EMBL" id="BBTG02000003">
    <property type="protein sequence ID" value="GAO14961.1"/>
    <property type="molecule type" value="Genomic_DNA"/>
</dbReference>
<dbReference type="GO" id="GO:0000070">
    <property type="term" value="P:mitotic sister chromatid segregation"/>
    <property type="evidence" value="ECO:0007669"/>
    <property type="project" value="InterPro"/>
</dbReference>
<dbReference type="AlphaFoldDB" id="A0A1B5KWM7"/>
<gene>
    <name evidence="2" type="ORF">UV8b_05135</name>
    <name evidence="1" type="ORF">UVI_02007920</name>
</gene>
<dbReference type="EMBL" id="CP072756">
    <property type="protein sequence ID" value="QUC20894.1"/>
    <property type="molecule type" value="Genomic_DNA"/>
</dbReference>
<dbReference type="Proteomes" id="UP000054053">
    <property type="component" value="Unassembled WGS sequence"/>
</dbReference>
<evidence type="ECO:0000313" key="3">
    <source>
        <dbReference type="Proteomes" id="UP000027002"/>
    </source>
</evidence>
<accession>A0A1B5KWM7</accession>
<evidence type="ECO:0000313" key="4">
    <source>
        <dbReference type="Proteomes" id="UP000054053"/>
    </source>
</evidence>
<reference evidence="1" key="1">
    <citation type="journal article" date="2016" name="Genome Announc.">
        <title>Genome Sequence of Ustilaginoidea virens IPU010, a Rice Pathogenic Fungus Causing False Smut.</title>
        <authorList>
            <person name="Kumagai T."/>
            <person name="Ishii T."/>
            <person name="Terai G."/>
            <person name="Umemura M."/>
            <person name="Machida M."/>
            <person name="Asai K."/>
        </authorList>
    </citation>
    <scope>NUCLEOTIDE SEQUENCE [LARGE SCALE GENOMIC DNA]</scope>
    <source>
        <strain evidence="1">IPU010</strain>
    </source>
</reference>
<dbReference type="Proteomes" id="UP000027002">
    <property type="component" value="Chromosome 4"/>
</dbReference>
<evidence type="ECO:0008006" key="5">
    <source>
        <dbReference type="Google" id="ProtNLM"/>
    </source>
</evidence>
<keyword evidence="3" id="KW-1185">Reference proteome</keyword>
<dbReference type="PANTHER" id="PTHR31749">
    <property type="entry name" value="KINETOCHORE-ASSOCIATED PROTEIN NSL1 HOMOLOG"/>
    <property type="match status" value="1"/>
</dbReference>
<dbReference type="GeneID" id="66065913"/>
<proteinExistence type="predicted"/>
<dbReference type="PANTHER" id="PTHR31749:SF3">
    <property type="entry name" value="KINETOCHORE-ASSOCIATED PROTEIN NSL1 HOMOLOG"/>
    <property type="match status" value="1"/>
</dbReference>
<reference evidence="2" key="3">
    <citation type="submission" date="2020-03" db="EMBL/GenBank/DDBJ databases">
        <title>A mixture of massive structural variations and highly conserved coding sequences in Ustilaginoidea virens genome.</title>
        <authorList>
            <person name="Zhang K."/>
            <person name="Zhao Z."/>
            <person name="Zhang Z."/>
            <person name="Li Y."/>
            <person name="Hsiang T."/>
            <person name="Sun W."/>
        </authorList>
    </citation>
    <scope>NUCLEOTIDE SEQUENCE</scope>
    <source>
        <strain evidence="2">UV-8b</strain>
    </source>
</reference>
<dbReference type="OrthoDB" id="2135762at2759"/>
<name>A0A1B5KWM7_USTVR</name>
<evidence type="ECO:0000313" key="2">
    <source>
        <dbReference type="EMBL" id="QUC20894.1"/>
    </source>
</evidence>
<dbReference type="RefSeq" id="XP_042998567.1">
    <property type="nucleotide sequence ID" value="XM_043142633.1"/>
</dbReference>
<dbReference type="KEGG" id="uvi:66065913"/>
<dbReference type="GO" id="GO:0000444">
    <property type="term" value="C:MIS12/MIND type complex"/>
    <property type="evidence" value="ECO:0007669"/>
    <property type="project" value="TreeGrafter"/>
</dbReference>